<reference evidence="2" key="1">
    <citation type="submission" date="2017-11" db="EMBL/GenBank/DDBJ databases">
        <authorList>
            <person name="McClendondon-Moss T.O."/>
            <person name="Donegan-Quick R.D."/>
            <person name="Bhuiyan S."/>
            <person name="Visi D.K."/>
            <person name="Allen M.S."/>
            <person name="Hughes L.E."/>
            <person name="Garlena R.A."/>
            <person name="Russell D.A."/>
            <person name="Pope W.H."/>
            <person name="Jacobs-Sera D."/>
            <person name="Hendrix R.W."/>
            <person name="Hatfull G.F."/>
        </authorList>
    </citation>
    <scope>NUCLEOTIDE SEQUENCE [LARGE SCALE GENOMIC DNA]</scope>
</reference>
<protein>
    <recommendedName>
        <fullName evidence="3">DNA-binding protein</fullName>
    </recommendedName>
</protein>
<accession>A0A2H4PR88</accession>
<evidence type="ECO:0000313" key="1">
    <source>
        <dbReference type="EMBL" id="ATW69440.1"/>
    </source>
</evidence>
<proteinExistence type="predicted"/>
<evidence type="ECO:0008006" key="3">
    <source>
        <dbReference type="Google" id="ProtNLM"/>
    </source>
</evidence>
<sequence length="88" mass="9894">MRDFNPDDLRTVGDIGKELGYSNPKIQRIVADLTPVLAIGNGRIAFYDKADIIEVLFEENKRLLEFMGYLSPKQSYDIVTKSDAPASE</sequence>
<keyword evidence="2" id="KW-1185">Reference proteome</keyword>
<organism evidence="1 2">
    <name type="scientific">Streptomyces phage Immanuel3</name>
    <dbReference type="NCBI Taxonomy" id="2053813"/>
    <lineage>
        <taxon>Viruses</taxon>
        <taxon>Duplodnaviria</taxon>
        <taxon>Heunggongvirae</taxon>
        <taxon>Uroviricota</taxon>
        <taxon>Caudoviricetes</taxon>
        <taxon>Beephvirinae</taxon>
        <taxon>Immanueltrevirus</taxon>
        <taxon>Immanueltrevirus immanuel3</taxon>
    </lineage>
</organism>
<dbReference type="Proteomes" id="UP000240216">
    <property type="component" value="Segment"/>
</dbReference>
<name>A0A2H4PR88_9CAUD</name>
<evidence type="ECO:0000313" key="2">
    <source>
        <dbReference type="Proteomes" id="UP000240216"/>
    </source>
</evidence>
<gene>
    <name evidence="1" type="ORF">SEA_IMMANUEL3_78</name>
</gene>
<dbReference type="EMBL" id="MG518520">
    <property type="protein sequence ID" value="ATW69440.1"/>
    <property type="molecule type" value="Genomic_DNA"/>
</dbReference>